<keyword evidence="4" id="KW-1185">Reference proteome</keyword>
<feature type="domain" description="UspA" evidence="2">
    <location>
        <begin position="1"/>
        <end position="144"/>
    </location>
</feature>
<dbReference type="PRINTS" id="PR01438">
    <property type="entry name" value="UNVRSLSTRESS"/>
</dbReference>
<dbReference type="PANTHER" id="PTHR46268">
    <property type="entry name" value="STRESS RESPONSE PROTEIN NHAX"/>
    <property type="match status" value="1"/>
</dbReference>
<sequence length="150" mass="15915">MYDRILLPTDGEAGAEEATRHAVNLASACDATLHALYVVDEDVVGSYPGDEYVHEHEGAEAALEQVGEDALAAIEDAAASADIDVTTALRHGSPATAIVEYADEVDADLVVVGTKSRPGDYRQLLGSVTERVARLTERPVTIVKTELPVE</sequence>
<gene>
    <name evidence="3" type="ORF">GRX66_01900</name>
</gene>
<evidence type="ECO:0000256" key="1">
    <source>
        <dbReference type="ARBA" id="ARBA00008791"/>
    </source>
</evidence>
<evidence type="ECO:0000313" key="4">
    <source>
        <dbReference type="Proteomes" id="UP000471521"/>
    </source>
</evidence>
<comment type="similarity">
    <text evidence="1">Belongs to the universal stress protein A family.</text>
</comment>
<dbReference type="InterPro" id="IPR006015">
    <property type="entry name" value="Universal_stress_UspA"/>
</dbReference>
<dbReference type="SUPFAM" id="SSF52402">
    <property type="entry name" value="Adenine nucleotide alpha hydrolases-like"/>
    <property type="match status" value="1"/>
</dbReference>
<dbReference type="Pfam" id="PF00582">
    <property type="entry name" value="Usp"/>
    <property type="match status" value="1"/>
</dbReference>
<dbReference type="RefSeq" id="WP_159525004.1">
    <property type="nucleotide sequence ID" value="NZ_WUUU01000005.1"/>
</dbReference>
<dbReference type="EMBL" id="WUUU01000005">
    <property type="protein sequence ID" value="MXR19415.1"/>
    <property type="molecule type" value="Genomic_DNA"/>
</dbReference>
<evidence type="ECO:0000259" key="2">
    <source>
        <dbReference type="Pfam" id="PF00582"/>
    </source>
</evidence>
<dbReference type="Proteomes" id="UP000471521">
    <property type="component" value="Unassembled WGS sequence"/>
</dbReference>
<name>A0A6B0SCG5_9EURY</name>
<organism evidence="3 4">
    <name type="scientific">Halobacterium bonnevillei</name>
    <dbReference type="NCBI Taxonomy" id="2692200"/>
    <lineage>
        <taxon>Archaea</taxon>
        <taxon>Methanobacteriati</taxon>
        <taxon>Methanobacteriota</taxon>
        <taxon>Stenosarchaea group</taxon>
        <taxon>Halobacteria</taxon>
        <taxon>Halobacteriales</taxon>
        <taxon>Halobacteriaceae</taxon>
        <taxon>Halobacterium</taxon>
    </lineage>
</organism>
<dbReference type="Gene3D" id="3.40.50.620">
    <property type="entry name" value="HUPs"/>
    <property type="match status" value="1"/>
</dbReference>
<dbReference type="PANTHER" id="PTHR46268:SF6">
    <property type="entry name" value="UNIVERSAL STRESS PROTEIN UP12"/>
    <property type="match status" value="1"/>
</dbReference>
<evidence type="ECO:0000313" key="3">
    <source>
        <dbReference type="EMBL" id="MXR19415.1"/>
    </source>
</evidence>
<reference evidence="3 4" key="1">
    <citation type="submission" date="2019-12" db="EMBL/GenBank/DDBJ databases">
        <title>Isolation and characterization of three novel carbon monoxide-oxidizing members of Halobacteria from salione crusts and soils.</title>
        <authorList>
            <person name="Myers M.R."/>
            <person name="King G.M."/>
        </authorList>
    </citation>
    <scope>NUCLEOTIDE SEQUENCE [LARGE SCALE GENOMIC DNA]</scope>
    <source>
        <strain evidence="3 4">PCN9</strain>
    </source>
</reference>
<accession>A0A6B0SCG5</accession>
<dbReference type="InterPro" id="IPR014729">
    <property type="entry name" value="Rossmann-like_a/b/a_fold"/>
</dbReference>
<proteinExistence type="inferred from homology"/>
<dbReference type="OrthoDB" id="105697at2157"/>
<dbReference type="InterPro" id="IPR006016">
    <property type="entry name" value="UspA"/>
</dbReference>
<comment type="caution">
    <text evidence="3">The sequence shown here is derived from an EMBL/GenBank/DDBJ whole genome shotgun (WGS) entry which is preliminary data.</text>
</comment>
<protein>
    <submittedName>
        <fullName evidence="3">Universal stress protein</fullName>
    </submittedName>
</protein>
<dbReference type="CDD" id="cd00293">
    <property type="entry name" value="USP-like"/>
    <property type="match status" value="1"/>
</dbReference>
<dbReference type="AlphaFoldDB" id="A0A6B0SCG5"/>